<keyword evidence="2" id="KW-1185">Reference proteome</keyword>
<feature type="non-terminal residue" evidence="1">
    <location>
        <position position="1"/>
    </location>
</feature>
<reference evidence="1 2" key="1">
    <citation type="submission" date="2024-05" db="EMBL/GenBank/DDBJ databases">
        <title>Genome sequencing and assembly of Indian major carp, Cirrhinus mrigala (Hamilton, 1822).</title>
        <authorList>
            <person name="Mohindra V."/>
            <person name="Chowdhury L.M."/>
            <person name="Lal K."/>
            <person name="Jena J.K."/>
        </authorList>
    </citation>
    <scope>NUCLEOTIDE SEQUENCE [LARGE SCALE GENOMIC DNA]</scope>
    <source>
        <strain evidence="1">CM1030</strain>
        <tissue evidence="1">Blood</tissue>
    </source>
</reference>
<dbReference type="AlphaFoldDB" id="A0ABD0P8R7"/>
<dbReference type="Gene3D" id="2.10.70.10">
    <property type="entry name" value="Complement Module, domain 1"/>
    <property type="match status" value="1"/>
</dbReference>
<dbReference type="EMBL" id="JAMKFB020000017">
    <property type="protein sequence ID" value="KAL0170429.1"/>
    <property type="molecule type" value="Genomic_DNA"/>
</dbReference>
<evidence type="ECO:0000313" key="2">
    <source>
        <dbReference type="Proteomes" id="UP001529510"/>
    </source>
</evidence>
<evidence type="ECO:0000313" key="1">
    <source>
        <dbReference type="EMBL" id="KAL0170429.1"/>
    </source>
</evidence>
<dbReference type="SUPFAM" id="SSF57603">
    <property type="entry name" value="FnI-like domain"/>
    <property type="match status" value="1"/>
</dbReference>
<name>A0ABD0P8R7_CIRMR</name>
<dbReference type="Proteomes" id="UP001529510">
    <property type="component" value="Unassembled WGS sequence"/>
</dbReference>
<feature type="non-terminal residue" evidence="1">
    <location>
        <position position="51"/>
    </location>
</feature>
<comment type="caution">
    <text evidence="1">The sequence shown here is derived from an EMBL/GenBank/DDBJ whole genome shotgun (WGS) entry which is preliminary data.</text>
</comment>
<proteinExistence type="predicted"/>
<sequence>PACTFNGVEYHDGDMFRMDACRFCRCQGGVAASSTANATTSLTESVVLFVK</sequence>
<accession>A0ABD0P8R7</accession>
<organism evidence="1 2">
    <name type="scientific">Cirrhinus mrigala</name>
    <name type="common">Mrigala</name>
    <dbReference type="NCBI Taxonomy" id="683832"/>
    <lineage>
        <taxon>Eukaryota</taxon>
        <taxon>Metazoa</taxon>
        <taxon>Chordata</taxon>
        <taxon>Craniata</taxon>
        <taxon>Vertebrata</taxon>
        <taxon>Euteleostomi</taxon>
        <taxon>Actinopterygii</taxon>
        <taxon>Neopterygii</taxon>
        <taxon>Teleostei</taxon>
        <taxon>Ostariophysi</taxon>
        <taxon>Cypriniformes</taxon>
        <taxon>Cyprinidae</taxon>
        <taxon>Labeoninae</taxon>
        <taxon>Labeonini</taxon>
        <taxon>Cirrhinus</taxon>
    </lineage>
</organism>
<gene>
    <name evidence="1" type="ORF">M9458_035025</name>
</gene>
<protein>
    <submittedName>
        <fullName evidence="1">Uncharacterized protein</fullName>
    </submittedName>
</protein>